<sequence length="143" mass="16608">MFGRQRAQRSRVSRRHGRRPIRSALVGPHLPDVSGRVPRFEADARGAVQLLQQHFPAELDGVRIGFQTAPSGRGESRHPLLYAIDRKARTIMLFRMPIQRARGLHVNDDEHRRYFVEHCVHLAVSEYLGREPWEVLPGRFDHY</sequence>
<evidence type="ECO:0000313" key="2">
    <source>
        <dbReference type="EMBL" id="MBL3688832.1"/>
    </source>
</evidence>
<protein>
    <recommendedName>
        <fullName evidence="4">Metallopeptidase family protein</fullName>
    </recommendedName>
</protein>
<accession>A0ABS1SNX5</accession>
<evidence type="ECO:0008006" key="4">
    <source>
        <dbReference type="Google" id="ProtNLM"/>
    </source>
</evidence>
<gene>
    <name evidence="2" type="ORF">D3226_02505</name>
</gene>
<proteinExistence type="predicted"/>
<keyword evidence="3" id="KW-1185">Reference proteome</keyword>
<dbReference type="Proteomes" id="UP001646141">
    <property type="component" value="Unassembled WGS sequence"/>
</dbReference>
<dbReference type="SUPFAM" id="SSF55486">
    <property type="entry name" value="Metalloproteases ('zincins'), catalytic domain"/>
    <property type="match status" value="1"/>
</dbReference>
<reference evidence="2 3" key="1">
    <citation type="submission" date="2018-09" db="EMBL/GenBank/DDBJ databases">
        <title>Comparative genomics of Leucobacter spp.</title>
        <authorList>
            <person name="Reis A.C."/>
            <person name="Kolvenbach B.A."/>
            <person name="Corvini P.F.X."/>
            <person name="Nunes O.C."/>
        </authorList>
    </citation>
    <scope>NUCLEOTIDE SEQUENCE [LARGE SCALE GENOMIC DNA]</scope>
    <source>
        <strain evidence="2 3">L-1</strain>
    </source>
</reference>
<dbReference type="EMBL" id="QYAD01000001">
    <property type="protein sequence ID" value="MBL3688832.1"/>
    <property type="molecule type" value="Genomic_DNA"/>
</dbReference>
<feature type="compositionally biased region" description="Basic residues" evidence="1">
    <location>
        <begin position="1"/>
        <end position="21"/>
    </location>
</feature>
<feature type="region of interest" description="Disordered" evidence="1">
    <location>
        <begin position="1"/>
        <end position="28"/>
    </location>
</feature>
<comment type="caution">
    <text evidence="2">The sequence shown here is derived from an EMBL/GenBank/DDBJ whole genome shotgun (WGS) entry which is preliminary data.</text>
</comment>
<dbReference type="RefSeq" id="WP_202380837.1">
    <property type="nucleotide sequence ID" value="NZ_BAAAMA010000003.1"/>
</dbReference>
<organism evidence="2 3">
    <name type="scientific">Leucobacter chromiireducens subsp. chromiireducens</name>
    <dbReference type="NCBI Taxonomy" id="660067"/>
    <lineage>
        <taxon>Bacteria</taxon>
        <taxon>Bacillati</taxon>
        <taxon>Actinomycetota</taxon>
        <taxon>Actinomycetes</taxon>
        <taxon>Micrococcales</taxon>
        <taxon>Microbacteriaceae</taxon>
        <taxon>Leucobacter</taxon>
    </lineage>
</organism>
<evidence type="ECO:0000313" key="3">
    <source>
        <dbReference type="Proteomes" id="UP001646141"/>
    </source>
</evidence>
<name>A0ABS1SNX5_9MICO</name>
<evidence type="ECO:0000256" key="1">
    <source>
        <dbReference type="SAM" id="MobiDB-lite"/>
    </source>
</evidence>